<name>A0A6A2YI49_HIBSY</name>
<evidence type="ECO:0000256" key="1">
    <source>
        <dbReference type="SAM" id="MobiDB-lite"/>
    </source>
</evidence>
<dbReference type="InterPro" id="IPR010935">
    <property type="entry name" value="SMC_hinge"/>
</dbReference>
<dbReference type="SMART" id="SM00968">
    <property type="entry name" value="SMC_hinge"/>
    <property type="match status" value="1"/>
</dbReference>
<sequence>MAVWWGILVERGGSVTIGGEGRRNEGREEEIGESGSQGLGIDSELGMNYLISDHVRSTGKATNPGKAMVASYVFSAIQQQIEDLSKLVKQDQYLEIRIAMNKVFDKMSARVDHVVFPSITGSMKVDSRLQQKQTMEDDKAEKKLQEETFGLNEELERLDSSIERHKAEITELESSISKSRFNYQKTERDKLQDQRKSLWEKESKLSAEIDKLKSEVEKTEKSLDHATPGDVRRGLNSIRKICREYNIDGVFGPIIELLNCDEKFFTAVEVTTGNSLFHVVVETDETSTQIIQHLNSLKGGRVTFIPLNRVFGRMVIYRDIDVATRVARIDGLDCITLEGDQVSKKGGMTGGFYDYRRSKLKYMHIVMTFRDSYSDQIIEALLEITLPRFSRDVLPNGDVIRDLDDVGAECIEFHALNKFPYSKLDSRFVGINHGFKEPSDLSLESGEANQTSTKWVLTLARALLEKGEFCMQIFFTKTEQNGMHILVRKKLFDPWGKGSFQGKENIITIWEVNKESREDIRQLVKEQLENASNRMKQQADKHMSERVFAVGDTVYLKLQPYRQTSLALRKKLKLAAKYYGLYKITEKIGQVAYRLNLPETSRLHPVFFVRLLKKHIRDSIVSSMDPPAMDEEDQIRIEPYKVLGQFPGFDPWGRGSSPAAGIVTIGGEGRRNEGREEEIGESGSQGLEIDSELGMNYLISDHARSTGKVLGSIKGVMGFIEGRLPVRSCCMLIIKNILTDEGSLWVAWIKTYALKGQDYWSVECKAFHSWVLKKLIKFPTKDKLARIGIEMDKGCVLCLQAPFPCRLRAWEENLDWLICNLKGSLGELRDLRRTQKVKGIIPRDDLSNSRKMAGHSFGLRLIGLLTVAMAILEGAIATDYVVGDDYGWDLPPNNSTDYYPSWANRYDCKVGDSAAQVRNQADFDNWHCNRNAADISLIAETGVRAPLNTEGFHYFICTLAPTVSKARRLLSTLQLLLLIWNMLPRFHYLCFSQPWPPLY</sequence>
<dbReference type="Pfam" id="PF24626">
    <property type="entry name" value="SH3_Tf2-1"/>
    <property type="match status" value="1"/>
</dbReference>
<organism evidence="3 4">
    <name type="scientific">Hibiscus syriacus</name>
    <name type="common">Rose of Sharon</name>
    <dbReference type="NCBI Taxonomy" id="106335"/>
    <lineage>
        <taxon>Eukaryota</taxon>
        <taxon>Viridiplantae</taxon>
        <taxon>Streptophyta</taxon>
        <taxon>Embryophyta</taxon>
        <taxon>Tracheophyta</taxon>
        <taxon>Spermatophyta</taxon>
        <taxon>Magnoliopsida</taxon>
        <taxon>eudicotyledons</taxon>
        <taxon>Gunneridae</taxon>
        <taxon>Pentapetalae</taxon>
        <taxon>rosids</taxon>
        <taxon>malvids</taxon>
        <taxon>Malvales</taxon>
        <taxon>Malvaceae</taxon>
        <taxon>Malvoideae</taxon>
        <taxon>Hibiscus</taxon>
    </lineage>
</organism>
<feature type="region of interest" description="Disordered" evidence="1">
    <location>
        <begin position="18"/>
        <end position="39"/>
    </location>
</feature>
<dbReference type="Pfam" id="PF06470">
    <property type="entry name" value="SMC_hinge"/>
    <property type="match status" value="1"/>
</dbReference>
<dbReference type="GO" id="GO:0005524">
    <property type="term" value="F:ATP binding"/>
    <property type="evidence" value="ECO:0007669"/>
    <property type="project" value="InterPro"/>
</dbReference>
<dbReference type="SUPFAM" id="SSF75553">
    <property type="entry name" value="Smc hinge domain"/>
    <property type="match status" value="1"/>
</dbReference>
<evidence type="ECO:0000313" key="4">
    <source>
        <dbReference type="Proteomes" id="UP000436088"/>
    </source>
</evidence>
<keyword evidence="4" id="KW-1185">Reference proteome</keyword>
<proteinExistence type="predicted"/>
<dbReference type="GO" id="GO:0051276">
    <property type="term" value="P:chromosome organization"/>
    <property type="evidence" value="ECO:0007669"/>
    <property type="project" value="InterPro"/>
</dbReference>
<reference evidence="3" key="1">
    <citation type="submission" date="2019-09" db="EMBL/GenBank/DDBJ databases">
        <title>Draft genome information of white flower Hibiscus syriacus.</title>
        <authorList>
            <person name="Kim Y.-M."/>
        </authorList>
    </citation>
    <scope>NUCLEOTIDE SEQUENCE [LARGE SCALE GENOMIC DNA]</scope>
    <source>
        <strain evidence="3">YM2019G1</strain>
    </source>
</reference>
<feature type="domain" description="SMC hinge" evidence="2">
    <location>
        <begin position="248"/>
        <end position="327"/>
    </location>
</feature>
<evidence type="ECO:0000259" key="2">
    <source>
        <dbReference type="SMART" id="SM00968"/>
    </source>
</evidence>
<dbReference type="InterPro" id="IPR056924">
    <property type="entry name" value="SH3_Tf2-1"/>
</dbReference>
<comment type="caution">
    <text evidence="3">The sequence shown here is derived from an EMBL/GenBank/DDBJ whole genome shotgun (WGS) entry which is preliminary data.</text>
</comment>
<dbReference type="SUPFAM" id="SSF49503">
    <property type="entry name" value="Cupredoxins"/>
    <property type="match status" value="1"/>
</dbReference>
<dbReference type="InterPro" id="IPR008972">
    <property type="entry name" value="Cupredoxin"/>
</dbReference>
<dbReference type="AlphaFoldDB" id="A0A6A2YI49"/>
<dbReference type="Gene3D" id="1.20.1060.20">
    <property type="match status" value="1"/>
</dbReference>
<feature type="region of interest" description="Disordered" evidence="1">
    <location>
        <begin position="663"/>
        <end position="683"/>
    </location>
</feature>
<accession>A0A6A2YI49</accession>
<dbReference type="InterPro" id="IPR036277">
    <property type="entry name" value="SMC_hinge_sf"/>
</dbReference>
<dbReference type="PANTHER" id="PTHR43977">
    <property type="entry name" value="STRUCTURAL MAINTENANCE OF CHROMOSOMES PROTEIN 3"/>
    <property type="match status" value="1"/>
</dbReference>
<dbReference type="EMBL" id="VEPZ02001391">
    <property type="protein sequence ID" value="KAE8675877.1"/>
    <property type="molecule type" value="Genomic_DNA"/>
</dbReference>
<dbReference type="Proteomes" id="UP000436088">
    <property type="component" value="Unassembled WGS sequence"/>
</dbReference>
<gene>
    <name evidence="3" type="ORF">F3Y22_tig00111640pilonHSYRG00066</name>
</gene>
<dbReference type="GO" id="GO:0005694">
    <property type="term" value="C:chromosome"/>
    <property type="evidence" value="ECO:0007669"/>
    <property type="project" value="InterPro"/>
</dbReference>
<protein>
    <recommendedName>
        <fullName evidence="2">SMC hinge domain-containing protein</fullName>
    </recommendedName>
</protein>
<evidence type="ECO:0000313" key="3">
    <source>
        <dbReference type="EMBL" id="KAE8675877.1"/>
    </source>
</evidence>
<dbReference type="Gene3D" id="2.60.40.420">
    <property type="entry name" value="Cupredoxins - blue copper proteins"/>
    <property type="match status" value="1"/>
</dbReference>